<evidence type="ECO:0000313" key="2">
    <source>
        <dbReference type="Proteomes" id="UP000680304"/>
    </source>
</evidence>
<sequence length="111" mass="12926">MTVMFGLIHLPDGGFEYVRNYEDFASLVRERLGFEAEEIVRELIRQADYNAVKADSDLLSYEMTMEGMREGFVEIDDRVAAIRREMAKGRVNKREVAWLLDVIESRVAEYL</sequence>
<keyword evidence="2" id="KW-1185">Reference proteome</keyword>
<gene>
    <name evidence="1" type="ORF">PACILC2_34630</name>
</gene>
<comment type="caution">
    <text evidence="1">The sequence shown here is derived from an EMBL/GenBank/DDBJ whole genome shotgun (WGS) entry which is preliminary data.</text>
</comment>
<dbReference type="Proteomes" id="UP000680304">
    <property type="component" value="Unassembled WGS sequence"/>
</dbReference>
<evidence type="ECO:0000313" key="1">
    <source>
        <dbReference type="EMBL" id="GIQ64895.1"/>
    </source>
</evidence>
<accession>A0ABQ4N9N2</accession>
<dbReference type="EMBL" id="BOVJ01000110">
    <property type="protein sequence ID" value="GIQ64895.1"/>
    <property type="molecule type" value="Genomic_DNA"/>
</dbReference>
<reference evidence="1 2" key="1">
    <citation type="submission" date="2021-04" db="EMBL/GenBank/DDBJ databases">
        <title>Draft genome sequence of Paenibacillus cisolokensis, LC2-13A.</title>
        <authorList>
            <person name="Uke A."/>
            <person name="Chhe C."/>
            <person name="Baramee S."/>
            <person name="Kosugi A."/>
        </authorList>
    </citation>
    <scope>NUCLEOTIDE SEQUENCE [LARGE SCALE GENOMIC DNA]</scope>
    <source>
        <strain evidence="1 2">LC2-13A</strain>
    </source>
</reference>
<proteinExistence type="predicted"/>
<organism evidence="1 2">
    <name type="scientific">Paenibacillus cisolokensis</name>
    <dbReference type="NCBI Taxonomy" id="1658519"/>
    <lineage>
        <taxon>Bacteria</taxon>
        <taxon>Bacillati</taxon>
        <taxon>Bacillota</taxon>
        <taxon>Bacilli</taxon>
        <taxon>Bacillales</taxon>
        <taxon>Paenibacillaceae</taxon>
        <taxon>Paenibacillus</taxon>
    </lineage>
</organism>
<name>A0ABQ4N9N2_9BACL</name>
<protein>
    <submittedName>
        <fullName evidence="1">Uncharacterized protein</fullName>
    </submittedName>
</protein>